<evidence type="ECO:0000256" key="1">
    <source>
        <dbReference type="SAM" id="MobiDB-lite"/>
    </source>
</evidence>
<protein>
    <submittedName>
        <fullName evidence="2">Uncharacterized protein</fullName>
    </submittedName>
</protein>
<gene>
    <name evidence="2" type="ORF">NQ317_010168</name>
</gene>
<reference evidence="2" key="1">
    <citation type="journal article" date="2023" name="Insect Mol. Biol.">
        <title>Genome sequencing provides insights into the evolution of gene families encoding plant cell wall-degrading enzymes in longhorned beetles.</title>
        <authorList>
            <person name="Shin N.R."/>
            <person name="Okamura Y."/>
            <person name="Kirsch R."/>
            <person name="Pauchet Y."/>
        </authorList>
    </citation>
    <scope>NUCLEOTIDE SEQUENCE</scope>
    <source>
        <strain evidence="2">MMC_N1</strain>
    </source>
</reference>
<comment type="caution">
    <text evidence="2">The sequence shown here is derived from an EMBL/GenBank/DDBJ whole genome shotgun (WGS) entry which is preliminary data.</text>
</comment>
<evidence type="ECO:0000313" key="2">
    <source>
        <dbReference type="EMBL" id="KAJ8965767.1"/>
    </source>
</evidence>
<organism evidence="2 3">
    <name type="scientific">Molorchus minor</name>
    <dbReference type="NCBI Taxonomy" id="1323400"/>
    <lineage>
        <taxon>Eukaryota</taxon>
        <taxon>Metazoa</taxon>
        <taxon>Ecdysozoa</taxon>
        <taxon>Arthropoda</taxon>
        <taxon>Hexapoda</taxon>
        <taxon>Insecta</taxon>
        <taxon>Pterygota</taxon>
        <taxon>Neoptera</taxon>
        <taxon>Endopterygota</taxon>
        <taxon>Coleoptera</taxon>
        <taxon>Polyphaga</taxon>
        <taxon>Cucujiformia</taxon>
        <taxon>Chrysomeloidea</taxon>
        <taxon>Cerambycidae</taxon>
        <taxon>Lamiinae</taxon>
        <taxon>Monochamini</taxon>
        <taxon>Molorchus</taxon>
    </lineage>
</organism>
<dbReference type="Proteomes" id="UP001162164">
    <property type="component" value="Unassembled WGS sequence"/>
</dbReference>
<keyword evidence="3" id="KW-1185">Reference proteome</keyword>
<proteinExistence type="predicted"/>
<name>A0ABQ9IUP0_9CUCU</name>
<evidence type="ECO:0000313" key="3">
    <source>
        <dbReference type="Proteomes" id="UP001162164"/>
    </source>
</evidence>
<dbReference type="EMBL" id="JAPWTJ010002539">
    <property type="protein sequence ID" value="KAJ8965767.1"/>
    <property type="molecule type" value="Genomic_DNA"/>
</dbReference>
<sequence length="246" mass="27891">MSRKIVINKLNKEELTYELTVRGIGTGTVEDMRKRLSQAFQLEKGGDSFKHPRYPFAFEEDVEAVSKKLEDIKPVVRDFRQSRKSPEAVKIRTKFAHILGRIDNMAAEEEEELEKKSSLLATLLSLMDEFETRLDDFDKTSPHESLLASVLARNLDPEAFAEDIQNASRSSDMEEVPRPSTSSTIKPTPPSKWNIKFSGNLKEMSLNSFFEKIEELRIARNVSKDILLDSGAYSLGLLPGYTKACQ</sequence>
<feature type="region of interest" description="Disordered" evidence="1">
    <location>
        <begin position="165"/>
        <end position="189"/>
    </location>
</feature>
<accession>A0ABQ9IUP0</accession>